<dbReference type="Gene3D" id="1.20.900.10">
    <property type="entry name" value="Dbl homology (DH) domain"/>
    <property type="match status" value="1"/>
</dbReference>
<dbReference type="GO" id="GO:0031106">
    <property type="term" value="P:septin ring organization"/>
    <property type="evidence" value="ECO:0007669"/>
    <property type="project" value="TreeGrafter"/>
</dbReference>
<feature type="compositionally biased region" description="Low complexity" evidence="1">
    <location>
        <begin position="684"/>
        <end position="710"/>
    </location>
</feature>
<feature type="compositionally biased region" description="Acidic residues" evidence="1">
    <location>
        <begin position="624"/>
        <end position="637"/>
    </location>
</feature>
<dbReference type="Gene3D" id="2.30.29.30">
    <property type="entry name" value="Pleckstrin-homology domain (PH domain)/Phosphotyrosine-binding domain (PTB)"/>
    <property type="match status" value="1"/>
</dbReference>
<sequence length="1100" mass="120368">MSAHTSHAHSLVHSQAHTSSSYSIQSQPSSRSSDGTQGTSHSTLFAPPLPAGAAALANGDVTATDNIMNSVADASSSLFQICVSLRRRLMGVDRFRDWLESEEEAADDDTDPVTLLWRTFRRGIPLMMLYNALNPTQPLELKVGVSEEKQGKAATYKFLQACVNDLKFPQENCFIITDLYGDDTTGFVKVARVVNRVLDILVQRDLIADIRPTANDFEQAAKGLKRSQRQHIVHELVSTERTYVQHLELLQAFKHMVEEKGVIPGDAVHDIFLNLNSLLDFQRRFLIRVEQTNAQPEEEQNWGKLFIMYCEAFKVYEPYIANQRKCEKTVEREFQKLKDAGGSLEMRQMVENPAALYGFLMKPFQRLSKYPLLLKDLYKRGDLDDAKRQDLLMGEEAASSILTRTDKAIDREEKVLAVAELKIRVEDWKGHRIEGFGELLLYGTFTVLKSENLATGKDGERQYHVYLFETILLCCKDIDPLKPKNVMSKRGLVERSTGKPKLQLKGRIFMQNVTEVVSLAKPGKSSSSNNSNSSEDLDFFCLTRSSEPIFWKGDPSIENFIVRFANQETLSKWAAQIDLQRKRYREKSGRDSGGRGSGGTSATQFAFMRDLAGKVENPYAALAAEEEEEEEEEDGEEAVGYAAPSHQYPGVDSFANSRNASSSSLRSRSTTGDSAGGPIPGISGRAPAPRFPPGALSQQQQLQQQAGLSLRTQQLSGLTSPGARTPEPDSYFSPSGDSPQNSSRTSTSSGAGMYPFPRQTSGAQTPLTAGGAYWEQEGQNSLGHGYGYSQDYHRGATAAHHNGQSRFTAPAIARQREPSVTTANGYGPHTGRPVGPGSRMHGAQPLPGSQQHRSRSVSSPDIHQGGPKGGAVSGTALRNGGPQPPVPDMPAGYQYPGQQGRGSPAASAAMARGQSPHLSRERGYQVGGNRYPPQDPPRSQPSLDGSSYSRTGTPVSLNNNNNRNGLPPSLPTATSAPFDLPSPPMQQPTQLKVKVICPSASQSLTLVVPLNISYQSLKDRIDAKLQRSTNLSLTDVVRGSGKEGQQVVKLKYADEGDFVSILSDEDVWTAFETWREQRGGGVGGGPAGEGMGEIELYCQR</sequence>
<feature type="domain" description="DH" evidence="2">
    <location>
        <begin position="228"/>
        <end position="408"/>
    </location>
</feature>
<dbReference type="GO" id="GO:0030010">
    <property type="term" value="P:establishment of cell polarity"/>
    <property type="evidence" value="ECO:0007669"/>
    <property type="project" value="TreeGrafter"/>
</dbReference>
<dbReference type="SUPFAM" id="SSF54277">
    <property type="entry name" value="CAD &amp; PB1 domains"/>
    <property type="match status" value="1"/>
</dbReference>
<dbReference type="CDD" id="cd13246">
    <property type="entry name" value="PH_Scd1"/>
    <property type="match status" value="1"/>
</dbReference>
<dbReference type="SUPFAM" id="SSF50729">
    <property type="entry name" value="PH domain-like"/>
    <property type="match status" value="1"/>
</dbReference>
<dbReference type="Gene3D" id="3.10.20.90">
    <property type="entry name" value="Phosphatidylinositol 3-kinase Catalytic Subunit, Chain A, domain 1"/>
    <property type="match status" value="1"/>
</dbReference>
<dbReference type="InterPro" id="IPR001849">
    <property type="entry name" value="PH_domain"/>
</dbReference>
<protein>
    <recommendedName>
        <fullName evidence="2">DH domain-containing protein</fullName>
    </recommendedName>
</protein>
<dbReference type="InterPro" id="IPR035899">
    <property type="entry name" value="DBL_dom_sf"/>
</dbReference>
<dbReference type="SUPFAM" id="SSF48065">
    <property type="entry name" value="DBL homology domain (DH-domain)"/>
    <property type="match status" value="1"/>
</dbReference>
<reference evidence="3" key="1">
    <citation type="submission" date="2023-08" db="EMBL/GenBank/DDBJ databases">
        <title>Black Yeasts Isolated from many extreme environments.</title>
        <authorList>
            <person name="Coleine C."/>
            <person name="Stajich J.E."/>
            <person name="Selbmann L."/>
        </authorList>
    </citation>
    <scope>NUCLEOTIDE SEQUENCE</scope>
    <source>
        <strain evidence="3">CCFEE 5401</strain>
    </source>
</reference>
<dbReference type="SMART" id="SM00325">
    <property type="entry name" value="RhoGEF"/>
    <property type="match status" value="1"/>
</dbReference>
<feature type="compositionally biased region" description="Polar residues" evidence="1">
    <location>
        <begin position="847"/>
        <end position="861"/>
    </location>
</feature>
<feature type="compositionally biased region" description="Polar residues" evidence="1">
    <location>
        <begin position="732"/>
        <end position="741"/>
    </location>
</feature>
<dbReference type="InterPro" id="IPR033511">
    <property type="entry name" value="Cdc24/Scd1_PH_dom"/>
</dbReference>
<dbReference type="InterPro" id="IPR000219">
    <property type="entry name" value="DH_dom"/>
</dbReference>
<proteinExistence type="predicted"/>
<dbReference type="GO" id="GO:0005634">
    <property type="term" value="C:nucleus"/>
    <property type="evidence" value="ECO:0007669"/>
    <property type="project" value="TreeGrafter"/>
</dbReference>
<dbReference type="Pfam" id="PF00621">
    <property type="entry name" value="RhoGEF"/>
    <property type="match status" value="1"/>
</dbReference>
<feature type="compositionally biased region" description="Polar residues" evidence="1">
    <location>
        <begin position="34"/>
        <end position="43"/>
    </location>
</feature>
<dbReference type="CDD" id="cd00160">
    <property type="entry name" value="RhoGEF"/>
    <property type="match status" value="1"/>
</dbReference>
<name>A0AAN7YFQ1_9PEZI</name>
<feature type="region of interest" description="Disordered" evidence="1">
    <location>
        <begin position="1"/>
        <end position="45"/>
    </location>
</feature>
<dbReference type="SMART" id="SM00233">
    <property type="entry name" value="PH"/>
    <property type="match status" value="1"/>
</dbReference>
<dbReference type="GO" id="GO:0000935">
    <property type="term" value="C:division septum"/>
    <property type="evidence" value="ECO:0007669"/>
    <property type="project" value="TreeGrafter"/>
</dbReference>
<dbReference type="EMBL" id="JAVRRL010000040">
    <property type="protein sequence ID" value="KAK5111378.1"/>
    <property type="molecule type" value="Genomic_DNA"/>
</dbReference>
<organism evidence="3 4">
    <name type="scientific">Meristemomyces frigidus</name>
    <dbReference type="NCBI Taxonomy" id="1508187"/>
    <lineage>
        <taxon>Eukaryota</taxon>
        <taxon>Fungi</taxon>
        <taxon>Dikarya</taxon>
        <taxon>Ascomycota</taxon>
        <taxon>Pezizomycotina</taxon>
        <taxon>Dothideomycetes</taxon>
        <taxon>Dothideomycetidae</taxon>
        <taxon>Mycosphaerellales</taxon>
        <taxon>Teratosphaeriaceae</taxon>
        <taxon>Meristemomyces</taxon>
    </lineage>
</organism>
<comment type="caution">
    <text evidence="3">The sequence shown here is derived from an EMBL/GenBank/DDBJ whole genome shotgun (WGS) entry which is preliminary data.</text>
</comment>
<dbReference type="InterPro" id="IPR053026">
    <property type="entry name" value="CDC42_GEF"/>
</dbReference>
<feature type="compositionally biased region" description="Polar residues" evidence="1">
    <location>
        <begin position="758"/>
        <end position="767"/>
    </location>
</feature>
<dbReference type="GO" id="GO:0005737">
    <property type="term" value="C:cytoplasm"/>
    <property type="evidence" value="ECO:0007669"/>
    <property type="project" value="TreeGrafter"/>
</dbReference>
<feature type="compositionally biased region" description="Polar residues" evidence="1">
    <location>
        <begin position="940"/>
        <end position="957"/>
    </location>
</feature>
<dbReference type="PROSITE" id="PS50010">
    <property type="entry name" value="DH_2"/>
    <property type="match status" value="1"/>
</dbReference>
<dbReference type="GO" id="GO:0043332">
    <property type="term" value="C:mating projection tip"/>
    <property type="evidence" value="ECO:0007669"/>
    <property type="project" value="TreeGrafter"/>
</dbReference>
<dbReference type="Proteomes" id="UP001310890">
    <property type="component" value="Unassembled WGS sequence"/>
</dbReference>
<dbReference type="InterPro" id="IPR010481">
    <property type="entry name" value="Cdc24/Scd1_N"/>
</dbReference>
<dbReference type="CDD" id="cd00014">
    <property type="entry name" value="CH_SF"/>
    <property type="match status" value="1"/>
</dbReference>
<evidence type="ECO:0000259" key="2">
    <source>
        <dbReference type="PROSITE" id="PS50010"/>
    </source>
</evidence>
<dbReference type="Pfam" id="PF06395">
    <property type="entry name" value="CDC24"/>
    <property type="match status" value="1"/>
</dbReference>
<dbReference type="PANTHER" id="PTHR47339:SF1">
    <property type="entry name" value="CELL DIVISION CONTROL PROTEIN 24"/>
    <property type="match status" value="1"/>
</dbReference>
<accession>A0AAN7YFQ1</accession>
<dbReference type="InterPro" id="IPR011993">
    <property type="entry name" value="PH-like_dom_sf"/>
</dbReference>
<dbReference type="PANTHER" id="PTHR47339">
    <property type="entry name" value="CELL DIVISION CONTROL PROTEIN 24"/>
    <property type="match status" value="1"/>
</dbReference>
<feature type="compositionally biased region" description="Low complexity" evidence="1">
    <location>
        <begin position="14"/>
        <end position="33"/>
    </location>
</feature>
<dbReference type="AlphaFoldDB" id="A0AAN7YFQ1"/>
<feature type="compositionally biased region" description="Low complexity" evidence="1">
    <location>
        <begin position="653"/>
        <end position="669"/>
    </location>
</feature>
<dbReference type="Pfam" id="PF15411">
    <property type="entry name" value="PH_10"/>
    <property type="match status" value="1"/>
</dbReference>
<dbReference type="GO" id="GO:0005085">
    <property type="term" value="F:guanyl-nucleotide exchange factor activity"/>
    <property type="evidence" value="ECO:0007669"/>
    <property type="project" value="InterPro"/>
</dbReference>
<evidence type="ECO:0000313" key="4">
    <source>
        <dbReference type="Proteomes" id="UP001310890"/>
    </source>
</evidence>
<evidence type="ECO:0000256" key="1">
    <source>
        <dbReference type="SAM" id="MobiDB-lite"/>
    </source>
</evidence>
<feature type="region of interest" description="Disordered" evidence="1">
    <location>
        <begin position="622"/>
        <end position="977"/>
    </location>
</feature>
<evidence type="ECO:0000313" key="3">
    <source>
        <dbReference type="EMBL" id="KAK5111378.1"/>
    </source>
</evidence>
<gene>
    <name evidence="3" type="ORF">LTR62_005219</name>
</gene>